<name>A0A0A9HQP2_ARUDO</name>
<accession>A0A0A9HQP2</accession>
<sequence>MISESATNTIKHPVPACCVPSSTWMVNIVFKGSDVNEYRFVFILLTLNDLSFAVEKNTILTICCAIISNEPRAYMLRNLLLAYLKHLGFYLTRMCCCCTFTP</sequence>
<dbReference type="EMBL" id="GBRH01160690">
    <property type="protein sequence ID" value="JAE37206.1"/>
    <property type="molecule type" value="Transcribed_RNA"/>
</dbReference>
<dbReference type="AlphaFoldDB" id="A0A0A9HQP2"/>
<organism evidence="1">
    <name type="scientific">Arundo donax</name>
    <name type="common">Giant reed</name>
    <name type="synonym">Donax arundinaceus</name>
    <dbReference type="NCBI Taxonomy" id="35708"/>
    <lineage>
        <taxon>Eukaryota</taxon>
        <taxon>Viridiplantae</taxon>
        <taxon>Streptophyta</taxon>
        <taxon>Embryophyta</taxon>
        <taxon>Tracheophyta</taxon>
        <taxon>Spermatophyta</taxon>
        <taxon>Magnoliopsida</taxon>
        <taxon>Liliopsida</taxon>
        <taxon>Poales</taxon>
        <taxon>Poaceae</taxon>
        <taxon>PACMAD clade</taxon>
        <taxon>Arundinoideae</taxon>
        <taxon>Arundineae</taxon>
        <taxon>Arundo</taxon>
    </lineage>
</organism>
<protein>
    <submittedName>
        <fullName evidence="1">Uncharacterized protein</fullName>
    </submittedName>
</protein>
<reference evidence="1" key="2">
    <citation type="journal article" date="2015" name="Data Brief">
        <title>Shoot transcriptome of the giant reed, Arundo donax.</title>
        <authorList>
            <person name="Barrero R.A."/>
            <person name="Guerrero F.D."/>
            <person name="Moolhuijzen P."/>
            <person name="Goolsby J.A."/>
            <person name="Tidwell J."/>
            <person name="Bellgard S.E."/>
            <person name="Bellgard M.I."/>
        </authorList>
    </citation>
    <scope>NUCLEOTIDE SEQUENCE</scope>
    <source>
        <tissue evidence="1">Shoot tissue taken approximately 20 cm above the soil surface</tissue>
    </source>
</reference>
<evidence type="ECO:0000313" key="1">
    <source>
        <dbReference type="EMBL" id="JAE37206.1"/>
    </source>
</evidence>
<reference evidence="1" key="1">
    <citation type="submission" date="2014-09" db="EMBL/GenBank/DDBJ databases">
        <authorList>
            <person name="Magalhaes I.L.F."/>
            <person name="Oliveira U."/>
            <person name="Santos F.R."/>
            <person name="Vidigal T.H.D.A."/>
            <person name="Brescovit A.D."/>
            <person name="Santos A.J."/>
        </authorList>
    </citation>
    <scope>NUCLEOTIDE SEQUENCE</scope>
    <source>
        <tissue evidence="1">Shoot tissue taken approximately 20 cm above the soil surface</tissue>
    </source>
</reference>
<proteinExistence type="predicted"/>